<dbReference type="AlphaFoldDB" id="A0A2W5UJD4"/>
<sequence>MNAVWLIIVVTLVLLVGLDGAVVSWLYELDDRPARLEIPTSDGWTVVAWHRAAEKRQFSVPIVLCHGLANNHAFMEFRGEQNLAKYLAAAGFDCYSVDLRGAGGSLSPDDLPTDASVDDHVQYDVPAIIEAVCKHSGSSRVAWVGHSLGGVVAVAAASSTLPKEKLAALVTIGTPVFFRLPRHLRSMLRWAKWLSPAGQFAASWARLIAPFAGRTPVPKITDVTANLRNVSPLAQRYLLANVFAPIWRGVIEQLDEWLATDSFKSRDGKIDYRENIKTIEAPTLVIGGTVDLLAPPDVTRDYFNLLTAPVRQLEMFGKSYGHSSEYGHGDLVIGMNAHTEVYPVIHHFLAANLRDE</sequence>
<gene>
    <name evidence="4" type="ORF">DI536_23280</name>
</gene>
<keyword evidence="2" id="KW-0443">Lipid metabolism</keyword>
<name>A0A2W5UJD4_9BACT</name>
<comment type="caution">
    <text evidence="4">The sequence shown here is derived from an EMBL/GenBank/DDBJ whole genome shotgun (WGS) entry which is preliminary data.</text>
</comment>
<protein>
    <submittedName>
        <fullName evidence="4">Alpha/beta hydrolase</fullName>
    </submittedName>
</protein>
<dbReference type="Gene3D" id="3.40.50.1820">
    <property type="entry name" value="alpha/beta hydrolase"/>
    <property type="match status" value="1"/>
</dbReference>
<evidence type="ECO:0000256" key="1">
    <source>
        <dbReference type="ARBA" id="ARBA00022963"/>
    </source>
</evidence>
<feature type="domain" description="AB hydrolase-1" evidence="3">
    <location>
        <begin position="61"/>
        <end position="306"/>
    </location>
</feature>
<dbReference type="Pfam" id="PF00561">
    <property type="entry name" value="Abhydrolase_1"/>
    <property type="match status" value="1"/>
</dbReference>
<dbReference type="GO" id="GO:0016787">
    <property type="term" value="F:hydrolase activity"/>
    <property type="evidence" value="ECO:0007669"/>
    <property type="project" value="UniProtKB-KW"/>
</dbReference>
<evidence type="ECO:0000259" key="3">
    <source>
        <dbReference type="Pfam" id="PF00561"/>
    </source>
</evidence>
<dbReference type="GO" id="GO:0016042">
    <property type="term" value="P:lipid catabolic process"/>
    <property type="evidence" value="ECO:0007669"/>
    <property type="project" value="UniProtKB-KW"/>
</dbReference>
<dbReference type="EMBL" id="QFQP01000022">
    <property type="protein sequence ID" value="PZR09158.1"/>
    <property type="molecule type" value="Genomic_DNA"/>
</dbReference>
<dbReference type="InterPro" id="IPR000073">
    <property type="entry name" value="AB_hydrolase_1"/>
</dbReference>
<dbReference type="SUPFAM" id="SSF53474">
    <property type="entry name" value="alpha/beta-Hydrolases"/>
    <property type="match status" value="1"/>
</dbReference>
<proteinExistence type="predicted"/>
<dbReference type="PANTHER" id="PTHR11005">
    <property type="entry name" value="LYSOSOMAL ACID LIPASE-RELATED"/>
    <property type="match status" value="1"/>
</dbReference>
<keyword evidence="1" id="KW-0442">Lipid degradation</keyword>
<dbReference type="InterPro" id="IPR029058">
    <property type="entry name" value="AB_hydrolase_fold"/>
</dbReference>
<dbReference type="Proteomes" id="UP000249061">
    <property type="component" value="Unassembled WGS sequence"/>
</dbReference>
<keyword evidence="4" id="KW-0378">Hydrolase</keyword>
<evidence type="ECO:0000256" key="2">
    <source>
        <dbReference type="ARBA" id="ARBA00023098"/>
    </source>
</evidence>
<reference evidence="4 5" key="1">
    <citation type="submission" date="2017-08" db="EMBL/GenBank/DDBJ databases">
        <title>Infants hospitalized years apart are colonized by the same room-sourced microbial strains.</title>
        <authorList>
            <person name="Brooks B."/>
            <person name="Olm M.R."/>
            <person name="Firek B.A."/>
            <person name="Baker R."/>
            <person name="Thomas B.C."/>
            <person name="Morowitz M.J."/>
            <person name="Banfield J.F."/>
        </authorList>
    </citation>
    <scope>NUCLEOTIDE SEQUENCE [LARGE SCALE GENOMIC DNA]</scope>
    <source>
        <strain evidence="4">S2_003_000_R2_14</strain>
    </source>
</reference>
<evidence type="ECO:0000313" key="5">
    <source>
        <dbReference type="Proteomes" id="UP000249061"/>
    </source>
</evidence>
<organism evidence="4 5">
    <name type="scientific">Archangium gephyra</name>
    <dbReference type="NCBI Taxonomy" id="48"/>
    <lineage>
        <taxon>Bacteria</taxon>
        <taxon>Pseudomonadati</taxon>
        <taxon>Myxococcota</taxon>
        <taxon>Myxococcia</taxon>
        <taxon>Myxococcales</taxon>
        <taxon>Cystobacterineae</taxon>
        <taxon>Archangiaceae</taxon>
        <taxon>Archangium</taxon>
    </lineage>
</organism>
<accession>A0A2W5UJD4</accession>
<evidence type="ECO:0000313" key="4">
    <source>
        <dbReference type="EMBL" id="PZR09158.1"/>
    </source>
</evidence>